<keyword evidence="2 3" id="KW-0663">Pyridoxal phosphate</keyword>
<dbReference type="PRINTS" id="PR01179">
    <property type="entry name" value="ODADCRBXLASE"/>
</dbReference>
<comment type="cofactor">
    <cofactor evidence="1 3">
        <name>pyridoxal 5'-phosphate</name>
        <dbReference type="ChEBI" id="CHEBI:597326"/>
    </cofactor>
</comment>
<dbReference type="PANTHER" id="PTHR43727">
    <property type="entry name" value="DIAMINOPIMELATE DECARBOXYLASE"/>
    <property type="match status" value="1"/>
</dbReference>
<protein>
    <submittedName>
        <fullName evidence="5">Diaminopimelate decarboxylase</fullName>
    </submittedName>
</protein>
<evidence type="ECO:0000313" key="5">
    <source>
        <dbReference type="EMBL" id="AVZ76880.1"/>
    </source>
</evidence>
<dbReference type="PANTHER" id="PTHR43727:SF2">
    <property type="entry name" value="GROUP IV DECARBOXYLASE"/>
    <property type="match status" value="1"/>
</dbReference>
<dbReference type="GO" id="GO:0008836">
    <property type="term" value="F:diaminopimelate decarboxylase activity"/>
    <property type="evidence" value="ECO:0007669"/>
    <property type="project" value="TreeGrafter"/>
</dbReference>
<dbReference type="SUPFAM" id="SSF51419">
    <property type="entry name" value="PLP-binding barrel"/>
    <property type="match status" value="1"/>
</dbReference>
<organism evidence="5 6">
    <name type="scientific">Streptomyces lunaelactis</name>
    <dbReference type="NCBI Taxonomy" id="1535768"/>
    <lineage>
        <taxon>Bacteria</taxon>
        <taxon>Bacillati</taxon>
        <taxon>Actinomycetota</taxon>
        <taxon>Actinomycetes</taxon>
        <taxon>Kitasatosporales</taxon>
        <taxon>Streptomycetaceae</taxon>
        <taxon>Streptomyces</taxon>
    </lineage>
</organism>
<dbReference type="GeneID" id="55660765"/>
<proteinExistence type="predicted"/>
<dbReference type="OrthoDB" id="9802241at2"/>
<evidence type="ECO:0000259" key="4">
    <source>
        <dbReference type="Pfam" id="PF02784"/>
    </source>
</evidence>
<dbReference type="InterPro" id="IPR009006">
    <property type="entry name" value="Ala_racemase/Decarboxylase_C"/>
</dbReference>
<dbReference type="Gene3D" id="2.40.37.10">
    <property type="entry name" value="Lyase, Ornithine Decarboxylase, Chain A, domain 1"/>
    <property type="match status" value="1"/>
</dbReference>
<evidence type="ECO:0000256" key="1">
    <source>
        <dbReference type="ARBA" id="ARBA00001933"/>
    </source>
</evidence>
<dbReference type="KEGG" id="slk:SLUN_36565"/>
<evidence type="ECO:0000256" key="2">
    <source>
        <dbReference type="ARBA" id="ARBA00022898"/>
    </source>
</evidence>
<dbReference type="Pfam" id="PF02784">
    <property type="entry name" value="Orn_Arg_deC_N"/>
    <property type="match status" value="1"/>
</dbReference>
<dbReference type="Proteomes" id="UP000244201">
    <property type="component" value="Chromosome"/>
</dbReference>
<sequence length="409" mass="44045">MTTPAALTPLVRDRALALPADELPAYLYDLVALREHAAFVRSALPERVELYYAAKANPEAEILTALAPYVDGYEVSSGGELAHVRTAFPGRPLAFGGPGKTPAEIESALRLGVERFHVESAYELRMLADLVASRSTSGTRVRVLLRLNLPLAEESLEASALAMGGRPTPFGLDPSQADDMVRLLTDGTYPQLELRGIHAHLASGLAAPEQLAVAESIVTWASKLAARHGIPLREVNVGGGMTVDYARPDARFDWAAYGAGLARLTAAHPGLLLRIEPGRALTAYCGWYATEVLDVKHSHGEDFAIVRGGTHHLRTPATKGHDQPCAVLPVDAWPHPWPRSTSRHGPVTLAGQLCTPKDVLARRVPAEGLRAGDRVVFALAGAYAWNISHHDFLMHPRPGFHFLAGDEDA</sequence>
<feature type="active site" description="Proton donor" evidence="3">
    <location>
        <position position="354"/>
    </location>
</feature>
<dbReference type="AlphaFoldDB" id="A0A2R4TCM5"/>
<accession>A0A2R4TCM5</accession>
<feature type="domain" description="Orn/DAP/Arg decarboxylase 2 N-terminal" evidence="4">
    <location>
        <begin position="34"/>
        <end position="283"/>
    </location>
</feature>
<dbReference type="CDD" id="cd06843">
    <property type="entry name" value="PLPDE_III_PvsE_like"/>
    <property type="match status" value="1"/>
</dbReference>
<name>A0A2R4TCM5_9ACTN</name>
<dbReference type="GO" id="GO:0009089">
    <property type="term" value="P:lysine biosynthetic process via diaminopimelate"/>
    <property type="evidence" value="ECO:0007669"/>
    <property type="project" value="TreeGrafter"/>
</dbReference>
<keyword evidence="6" id="KW-1185">Reference proteome</keyword>
<feature type="modified residue" description="N6-(pyridoxal phosphate)lysine" evidence="3">
    <location>
        <position position="55"/>
    </location>
</feature>
<reference evidence="5 6" key="1">
    <citation type="submission" date="2018-01" db="EMBL/GenBank/DDBJ databases">
        <title>Complete genome sequence of Streptomyces lunaelactis MM109T, a Ferroverdin A producer isolated from cave moonmilk deposits.</title>
        <authorList>
            <person name="Naome A."/>
            <person name="Martinet L."/>
            <person name="Maciejewska M."/>
            <person name="Anderssen S."/>
            <person name="Adam D."/>
            <person name="Tenconi E."/>
            <person name="Deflandre B."/>
            <person name="Arguelles-Arias A."/>
            <person name="Calusinska M."/>
            <person name="Copieters W."/>
            <person name="Karim L."/>
            <person name="Hanikenne M."/>
            <person name="Baurain D."/>
            <person name="van Wezel G."/>
            <person name="Smargiasso N."/>
            <person name="de Pauw E."/>
            <person name="Delfosse P."/>
            <person name="Rigali S."/>
        </authorList>
    </citation>
    <scope>NUCLEOTIDE SEQUENCE [LARGE SCALE GENOMIC DNA]</scope>
    <source>
        <strain evidence="5 6">MM109</strain>
    </source>
</reference>
<dbReference type="InterPro" id="IPR029066">
    <property type="entry name" value="PLP-binding_barrel"/>
</dbReference>
<evidence type="ECO:0000256" key="3">
    <source>
        <dbReference type="PIRSR" id="PIRSR600183-50"/>
    </source>
</evidence>
<dbReference type="RefSeq" id="WP_108154170.1">
    <property type="nucleotide sequence ID" value="NZ_CP026304.1"/>
</dbReference>
<dbReference type="Gene3D" id="3.20.20.10">
    <property type="entry name" value="Alanine racemase"/>
    <property type="match status" value="1"/>
</dbReference>
<dbReference type="InterPro" id="IPR022644">
    <property type="entry name" value="De-COase2_N"/>
</dbReference>
<evidence type="ECO:0000313" key="6">
    <source>
        <dbReference type="Proteomes" id="UP000244201"/>
    </source>
</evidence>
<dbReference type="EMBL" id="CP026304">
    <property type="protein sequence ID" value="AVZ76880.1"/>
    <property type="molecule type" value="Genomic_DNA"/>
</dbReference>
<gene>
    <name evidence="5" type="ORF">SLUN_36565</name>
</gene>
<dbReference type="SUPFAM" id="SSF50621">
    <property type="entry name" value="Alanine racemase C-terminal domain-like"/>
    <property type="match status" value="1"/>
</dbReference>
<dbReference type="InterPro" id="IPR000183">
    <property type="entry name" value="Orn/DAP/Arg_de-COase"/>
</dbReference>